<evidence type="ECO:0000256" key="1">
    <source>
        <dbReference type="PROSITE-ProRule" id="PRU00325"/>
    </source>
</evidence>
<keyword evidence="1" id="KW-0862">Zinc</keyword>
<protein>
    <recommendedName>
        <fullName evidence="2">SWIM-type domain-containing protein</fullName>
    </recommendedName>
</protein>
<dbReference type="STRING" id="188477.A0A3S0Z1X1"/>
<dbReference type="PROSITE" id="PS50966">
    <property type="entry name" value="ZF_SWIM"/>
    <property type="match status" value="1"/>
</dbReference>
<evidence type="ECO:0000313" key="3">
    <source>
        <dbReference type="EMBL" id="RUS68945.1"/>
    </source>
</evidence>
<name>A0A3S0Z1X1_ELYCH</name>
<organism evidence="3 4">
    <name type="scientific">Elysia chlorotica</name>
    <name type="common">Eastern emerald elysia</name>
    <name type="synonym">Sea slug</name>
    <dbReference type="NCBI Taxonomy" id="188477"/>
    <lineage>
        <taxon>Eukaryota</taxon>
        <taxon>Metazoa</taxon>
        <taxon>Spiralia</taxon>
        <taxon>Lophotrochozoa</taxon>
        <taxon>Mollusca</taxon>
        <taxon>Gastropoda</taxon>
        <taxon>Heterobranchia</taxon>
        <taxon>Euthyneura</taxon>
        <taxon>Panpulmonata</taxon>
        <taxon>Sacoglossa</taxon>
        <taxon>Placobranchoidea</taxon>
        <taxon>Plakobranchidae</taxon>
        <taxon>Elysia</taxon>
    </lineage>
</organism>
<dbReference type="Proteomes" id="UP000271974">
    <property type="component" value="Unassembled WGS sequence"/>
</dbReference>
<sequence>MMRVFMAKEDKNIMEQCLRVFAQQFNPDDTQCFIVDKDMSAIGAVFPGVPINLCQFHISQAVERYLRKELGRGTSVLQVVLDSFMKQVNTESEEEFVQLKRDISSIVPQPVVDYFETNWWSKRHLWAACCNIFALRFHANTTNAIESSHSKIKKTINEKLSLSNVLAALVNFNDEKISDQCRKNLITSNSLCVDHRDRDETSLLITKSLTRFSGQVVKQELSLSDIGYTVVESDSGDRIHCTTTTSCTCSTFGHFRVPCRHIFVTRRYAGLPLFQKNLVPDRFKRSRVPLPATFSLPNSDLPVRTIHSVSFSLRSVEDRYKRAKTVCDRIASQFILGAAEFQDRLQQLEDFIGTWSELSTSSVSPSPVPVIEPQLVCTIDLDSNVINYPSTTSDPQLVSATPVASADIGTFHVEDEILPCPHFLFLFLRCLYTPITPKSHRQVLPSRFPQVQVEAEIHPCLVATQRPISATPVLRADVISAFHFEDEILPCPVSPPPVSISHVSV</sequence>
<gene>
    <name evidence="3" type="ORF">EGW08_023292</name>
</gene>
<evidence type="ECO:0000259" key="2">
    <source>
        <dbReference type="PROSITE" id="PS50966"/>
    </source>
</evidence>
<accession>A0A3S0Z1X1</accession>
<dbReference type="PANTHER" id="PTHR31569:SF4">
    <property type="entry name" value="SWIM-TYPE DOMAIN-CONTAINING PROTEIN"/>
    <property type="match status" value="1"/>
</dbReference>
<dbReference type="EMBL" id="RQTK01001911">
    <property type="protein sequence ID" value="RUS68945.1"/>
    <property type="molecule type" value="Genomic_DNA"/>
</dbReference>
<keyword evidence="4" id="KW-1185">Reference proteome</keyword>
<dbReference type="InterPro" id="IPR007527">
    <property type="entry name" value="Znf_SWIM"/>
</dbReference>
<dbReference type="OrthoDB" id="92090at2759"/>
<keyword evidence="1" id="KW-0479">Metal-binding</keyword>
<dbReference type="PANTHER" id="PTHR31569">
    <property type="entry name" value="SWIM-TYPE DOMAIN-CONTAINING PROTEIN"/>
    <property type="match status" value="1"/>
</dbReference>
<dbReference type="GO" id="GO:0008270">
    <property type="term" value="F:zinc ion binding"/>
    <property type="evidence" value="ECO:0007669"/>
    <property type="project" value="UniProtKB-KW"/>
</dbReference>
<keyword evidence="1" id="KW-0863">Zinc-finger</keyword>
<evidence type="ECO:0000313" key="4">
    <source>
        <dbReference type="Proteomes" id="UP000271974"/>
    </source>
</evidence>
<reference evidence="3 4" key="1">
    <citation type="submission" date="2019-01" db="EMBL/GenBank/DDBJ databases">
        <title>A draft genome assembly of the solar-powered sea slug Elysia chlorotica.</title>
        <authorList>
            <person name="Cai H."/>
            <person name="Li Q."/>
            <person name="Fang X."/>
            <person name="Li J."/>
            <person name="Curtis N.E."/>
            <person name="Altenburger A."/>
            <person name="Shibata T."/>
            <person name="Feng M."/>
            <person name="Maeda T."/>
            <person name="Schwartz J.A."/>
            <person name="Shigenobu S."/>
            <person name="Lundholm N."/>
            <person name="Nishiyama T."/>
            <person name="Yang H."/>
            <person name="Hasebe M."/>
            <person name="Li S."/>
            <person name="Pierce S.K."/>
            <person name="Wang J."/>
        </authorList>
    </citation>
    <scope>NUCLEOTIDE SEQUENCE [LARGE SCALE GENOMIC DNA]</scope>
    <source>
        <strain evidence="3">EC2010</strain>
        <tissue evidence="3">Whole organism of an adult</tissue>
    </source>
</reference>
<feature type="domain" description="SWIM-type" evidence="2">
    <location>
        <begin position="228"/>
        <end position="270"/>
    </location>
</feature>
<dbReference type="AlphaFoldDB" id="A0A3S0Z1X1"/>
<proteinExistence type="predicted"/>
<comment type="caution">
    <text evidence="3">The sequence shown here is derived from an EMBL/GenBank/DDBJ whole genome shotgun (WGS) entry which is preliminary data.</text>
</comment>
<dbReference type="InterPro" id="IPR052579">
    <property type="entry name" value="Zinc_finger_SWIM"/>
</dbReference>